<comment type="caution">
    <text evidence="20">The sequence shown here is derived from an EMBL/GenBank/DDBJ whole genome shotgun (WGS) entry which is preliminary data.</text>
</comment>
<dbReference type="FunFam" id="3.30.420.40:FF:000108">
    <property type="entry name" value="Glycerol kinase, glycosomal"/>
    <property type="match status" value="1"/>
</dbReference>
<dbReference type="Pfam" id="PF00370">
    <property type="entry name" value="FGGY_N"/>
    <property type="match status" value="1"/>
</dbReference>
<dbReference type="GO" id="GO:0046167">
    <property type="term" value="P:glycerol-3-phosphate biosynthetic process"/>
    <property type="evidence" value="ECO:0007669"/>
    <property type="project" value="TreeGrafter"/>
</dbReference>
<organism evidence="20 21">
    <name type="scientific">Parthenolecanium corni</name>
    <dbReference type="NCBI Taxonomy" id="536013"/>
    <lineage>
        <taxon>Eukaryota</taxon>
        <taxon>Metazoa</taxon>
        <taxon>Ecdysozoa</taxon>
        <taxon>Arthropoda</taxon>
        <taxon>Hexapoda</taxon>
        <taxon>Insecta</taxon>
        <taxon>Pterygota</taxon>
        <taxon>Neoptera</taxon>
        <taxon>Paraneoptera</taxon>
        <taxon>Hemiptera</taxon>
        <taxon>Sternorrhyncha</taxon>
        <taxon>Coccoidea</taxon>
        <taxon>Coccidae</taxon>
        <taxon>Parthenolecanium</taxon>
    </lineage>
</organism>
<dbReference type="GO" id="GO:0004370">
    <property type="term" value="F:glycerol kinase activity"/>
    <property type="evidence" value="ECO:0007669"/>
    <property type="project" value="UniProtKB-EC"/>
</dbReference>
<evidence type="ECO:0000256" key="15">
    <source>
        <dbReference type="ARBA" id="ARBA00071571"/>
    </source>
</evidence>
<keyword evidence="10" id="KW-0067">ATP-binding</keyword>
<dbReference type="InterPro" id="IPR020846">
    <property type="entry name" value="MFS_dom"/>
</dbReference>
<dbReference type="InterPro" id="IPR005829">
    <property type="entry name" value="Sugar_transporter_CS"/>
</dbReference>
<evidence type="ECO:0000256" key="17">
    <source>
        <dbReference type="SAM" id="MobiDB-lite"/>
    </source>
</evidence>
<comment type="pathway">
    <text evidence="2">Polyol metabolism; glycerol degradation via glycerol kinase pathway; sn-glycerol 3-phosphate from glycerol: step 1/1.</text>
</comment>
<feature type="domain" description="Major facilitator superfamily (MFS) profile" evidence="19">
    <location>
        <begin position="650"/>
        <end position="1079"/>
    </location>
</feature>
<keyword evidence="7" id="KW-0547">Nucleotide-binding</keyword>
<evidence type="ECO:0000259" key="19">
    <source>
        <dbReference type="PROSITE" id="PS50850"/>
    </source>
</evidence>
<dbReference type="InterPro" id="IPR018485">
    <property type="entry name" value="FGGY_C"/>
</dbReference>
<gene>
    <name evidence="20" type="ORF">V9T40_001371</name>
</gene>
<keyword evidence="12 18" id="KW-0472">Membrane</keyword>
<dbReference type="InterPro" id="IPR036259">
    <property type="entry name" value="MFS_trans_sf"/>
</dbReference>
<feature type="compositionally biased region" description="Polar residues" evidence="17">
    <location>
        <begin position="574"/>
        <end position="590"/>
    </location>
</feature>
<evidence type="ECO:0000256" key="1">
    <source>
        <dbReference type="ARBA" id="ARBA00004141"/>
    </source>
</evidence>
<feature type="transmembrane region" description="Helical" evidence="18">
    <location>
        <begin position="927"/>
        <end position="944"/>
    </location>
</feature>
<dbReference type="CDD" id="cd07792">
    <property type="entry name" value="ASKHA_NBD_FGGY_GK1-3-like"/>
    <property type="match status" value="1"/>
</dbReference>
<evidence type="ECO:0000256" key="7">
    <source>
        <dbReference type="ARBA" id="ARBA00022741"/>
    </source>
</evidence>
<feature type="transmembrane region" description="Helical" evidence="18">
    <location>
        <begin position="1024"/>
        <end position="1045"/>
    </location>
</feature>
<keyword evidence="8 16" id="KW-0418">Kinase</keyword>
<dbReference type="NCBIfam" id="TIGR01311">
    <property type="entry name" value="glycerol_kin"/>
    <property type="match status" value="1"/>
</dbReference>
<dbReference type="GO" id="GO:0022857">
    <property type="term" value="F:transmembrane transporter activity"/>
    <property type="evidence" value="ECO:0007669"/>
    <property type="project" value="InterPro"/>
</dbReference>
<evidence type="ECO:0000256" key="16">
    <source>
        <dbReference type="RuleBase" id="RU003733"/>
    </source>
</evidence>
<dbReference type="GO" id="GO:0006071">
    <property type="term" value="P:glycerol metabolic process"/>
    <property type="evidence" value="ECO:0007669"/>
    <property type="project" value="UniProtKB-KW"/>
</dbReference>
<feature type="transmembrane region" description="Helical" evidence="18">
    <location>
        <begin position="888"/>
        <end position="907"/>
    </location>
</feature>
<evidence type="ECO:0000256" key="8">
    <source>
        <dbReference type="ARBA" id="ARBA00022777"/>
    </source>
</evidence>
<evidence type="ECO:0000313" key="20">
    <source>
        <dbReference type="EMBL" id="KAK7580742.1"/>
    </source>
</evidence>
<sequence length="1113" mass="124269">MENKNKNFGKYGPLIGAIDEGTSSARFIIFSAQTGKIVTYHQIKLEIMYPRAEWVEQDPMSILSVVLECIDQAVKKLCALQVDPKDIVAIGVSNQRETIVLWDKLTGLPYYNAIVWMDNRTCETIDKLLSCQKSRSKDQLRHLCGLPLTPYFSASKYRWLIDNVPEVRKGIEEKRCLFGTVDSWIIWNLTGGTKGGIHITDVTNASRTMLMNINTLKWDDDLLSFFGVSAHTLPEICSSSEIYGYLSASVLKDIPISGCAGDQHAALFGQYCFEEGETKCTYGTGCFILTNTGSKKIESDYGLLSTVAYQLGRDAKPVYALEGSVSVASGTLNWLRDNVKMFTDFDEANQLAGEVADSKGIYFVPAFHGLYAPYWNAQARGILCGLDIDSDRRHIIRAAFEAVSFQTKDILDCLEKDCSKKLKSLKVDGGLSNSDFLMQIQANISGVEIVRQEMRESTALGAAILAGVAEGVGVWNFSKSEETYDLFKPKITELARDKLHEGWKEVNALNVGQIYRISASSQLYNFNNTVAKNTNCMPYFPIVPCSAVTEYRQNLNLNSSVHLISQNEYRLMASSSPDNTKAEDQSSSLERPSDEQLEAVFQHLSKFMMPDDDKVTVDKSFTSKVALCLGLLPSGQREILASMVESSADHSSYLSQVIFVYGCKVGWLSSTITAILSEDSSPIPITENDISWMASISFTSSIFGVLLCFFMGDRVGRRTFLVGVAVYYIIAWALILFTSSATIIIVCFCLYGIASGTQYTISRVYVGEITSPKNRELIGTSYGLATAIGVEVEILMSLFGSYRLLALFPLIVSMLTLLTAFFMIESPYYLVGRGDNERALRNLSYLHNYSEDKALAELHLVQQYVNEQKSEKSKSNWKIILQPNNLKLMFIMILLNGLSGMGCSAIIPQTGSFMLKDFQDHVNGQLFVNIYSFVGIAFTFISFYTIKKFNRRSLTLFGYLGDGVVQVICAICYWVESQYGNSCGWLANVIAYLLVAQRIQVMLTYGVAMEILKTEIFPHKLKAFYTSLLLCTGDWSIFALIKSYFWLEPILGNAGLFVIYGIISFVVYAITLIFVNDTKNKTLLQIRTDINTETRKHESDTLQHDNKVSKPVV</sequence>
<dbReference type="PROSITE" id="PS00445">
    <property type="entry name" value="FGGY_KINASES_2"/>
    <property type="match status" value="1"/>
</dbReference>
<comment type="catalytic activity">
    <reaction evidence="14">
        <text>glycerol + ATP = sn-glycerol 3-phosphate + ADP + H(+)</text>
        <dbReference type="Rhea" id="RHEA:21644"/>
        <dbReference type="ChEBI" id="CHEBI:15378"/>
        <dbReference type="ChEBI" id="CHEBI:17754"/>
        <dbReference type="ChEBI" id="CHEBI:30616"/>
        <dbReference type="ChEBI" id="CHEBI:57597"/>
        <dbReference type="ChEBI" id="CHEBI:456216"/>
        <dbReference type="EC" id="2.7.1.30"/>
    </reaction>
</comment>
<feature type="transmembrane region" description="Helical" evidence="18">
    <location>
        <begin position="690"/>
        <end position="712"/>
    </location>
</feature>
<dbReference type="PROSITE" id="PS00217">
    <property type="entry name" value="SUGAR_TRANSPORT_2"/>
    <property type="match status" value="1"/>
</dbReference>
<evidence type="ECO:0000256" key="6">
    <source>
        <dbReference type="ARBA" id="ARBA00022692"/>
    </source>
</evidence>
<feature type="transmembrane region" description="Helical" evidence="18">
    <location>
        <begin position="956"/>
        <end position="977"/>
    </location>
</feature>
<dbReference type="EC" id="2.7.1.30" evidence="4"/>
<evidence type="ECO:0000256" key="9">
    <source>
        <dbReference type="ARBA" id="ARBA00022798"/>
    </source>
</evidence>
<dbReference type="PANTHER" id="PTHR10196:SF69">
    <property type="entry name" value="GLYCEROL KINASE"/>
    <property type="match status" value="1"/>
</dbReference>
<feature type="region of interest" description="Disordered" evidence="17">
    <location>
        <begin position="574"/>
        <end position="594"/>
    </location>
</feature>
<evidence type="ECO:0000256" key="2">
    <source>
        <dbReference type="ARBA" id="ARBA00005190"/>
    </source>
</evidence>
<dbReference type="FunFam" id="3.30.420.40:FF:000177">
    <property type="entry name" value="Glycerol kinase"/>
    <property type="match status" value="1"/>
</dbReference>
<evidence type="ECO:0000256" key="12">
    <source>
        <dbReference type="ARBA" id="ARBA00023136"/>
    </source>
</evidence>
<dbReference type="InterPro" id="IPR018484">
    <property type="entry name" value="FGGY_N"/>
</dbReference>
<feature type="transmembrane region" description="Helical" evidence="18">
    <location>
        <begin position="743"/>
        <end position="761"/>
    </location>
</feature>
<dbReference type="PANTHER" id="PTHR10196">
    <property type="entry name" value="SUGAR KINASE"/>
    <property type="match status" value="1"/>
</dbReference>
<dbReference type="InterPro" id="IPR042018">
    <property type="entry name" value="GK1-3_metazoan-type"/>
</dbReference>
<evidence type="ECO:0000256" key="3">
    <source>
        <dbReference type="ARBA" id="ARBA00009156"/>
    </source>
</evidence>
<comment type="subcellular location">
    <subcellularLocation>
        <location evidence="1">Membrane</location>
        <topology evidence="1">Multi-pass membrane protein</topology>
    </subcellularLocation>
</comment>
<evidence type="ECO:0000313" key="21">
    <source>
        <dbReference type="Proteomes" id="UP001367676"/>
    </source>
</evidence>
<feature type="transmembrane region" description="Helical" evidence="18">
    <location>
        <begin position="989"/>
        <end position="1012"/>
    </location>
</feature>
<dbReference type="InterPro" id="IPR043129">
    <property type="entry name" value="ATPase_NBD"/>
</dbReference>
<protein>
    <recommendedName>
        <fullName evidence="15">Probable glycerol kinase</fullName>
        <ecNumber evidence="4">2.7.1.30</ecNumber>
    </recommendedName>
    <alternativeName>
        <fullName evidence="13">ATP:glycerol 3-phosphotransferase</fullName>
    </alternativeName>
</protein>
<dbReference type="NCBIfam" id="NF000756">
    <property type="entry name" value="PRK00047.1"/>
    <property type="match status" value="1"/>
</dbReference>
<evidence type="ECO:0000256" key="5">
    <source>
        <dbReference type="ARBA" id="ARBA00022679"/>
    </source>
</evidence>
<dbReference type="AlphaFoldDB" id="A0AAN9TBA7"/>
<keyword evidence="6 18" id="KW-0812">Transmembrane</keyword>
<name>A0AAN9TBA7_9HEMI</name>
<dbReference type="InterPro" id="IPR005999">
    <property type="entry name" value="Glycerol_kin"/>
</dbReference>
<dbReference type="Gene3D" id="3.30.420.40">
    <property type="match status" value="2"/>
</dbReference>
<proteinExistence type="inferred from homology"/>
<comment type="similarity">
    <text evidence="3 16">Belongs to the FGGY kinase family.</text>
</comment>
<evidence type="ECO:0000256" key="10">
    <source>
        <dbReference type="ARBA" id="ARBA00022840"/>
    </source>
</evidence>
<dbReference type="Gene3D" id="1.20.1250.20">
    <property type="entry name" value="MFS general substrate transporter like domains"/>
    <property type="match status" value="1"/>
</dbReference>
<dbReference type="InterPro" id="IPR018483">
    <property type="entry name" value="Carb_kinase_FGGY_CS"/>
</dbReference>
<dbReference type="SUPFAM" id="SSF53067">
    <property type="entry name" value="Actin-like ATPase domain"/>
    <property type="match status" value="2"/>
</dbReference>
<evidence type="ECO:0000256" key="14">
    <source>
        <dbReference type="ARBA" id="ARBA00052101"/>
    </source>
</evidence>
<dbReference type="Pfam" id="PF00083">
    <property type="entry name" value="Sugar_tr"/>
    <property type="match status" value="1"/>
</dbReference>
<dbReference type="SUPFAM" id="SSF103473">
    <property type="entry name" value="MFS general substrate transporter"/>
    <property type="match status" value="1"/>
</dbReference>
<dbReference type="GO" id="GO:0005524">
    <property type="term" value="F:ATP binding"/>
    <property type="evidence" value="ECO:0007669"/>
    <property type="project" value="UniProtKB-KW"/>
</dbReference>
<feature type="transmembrane region" description="Helical" evidence="18">
    <location>
        <begin position="782"/>
        <end position="800"/>
    </location>
</feature>
<keyword evidence="5 16" id="KW-0808">Transferase</keyword>
<feature type="transmembrane region" description="Helical" evidence="18">
    <location>
        <begin position="806"/>
        <end position="831"/>
    </location>
</feature>
<feature type="transmembrane region" description="Helical" evidence="18">
    <location>
        <begin position="719"/>
        <end position="737"/>
    </location>
</feature>
<dbReference type="GO" id="GO:0005739">
    <property type="term" value="C:mitochondrion"/>
    <property type="evidence" value="ECO:0007669"/>
    <property type="project" value="TreeGrafter"/>
</dbReference>
<keyword evidence="9" id="KW-0319">Glycerol metabolism</keyword>
<keyword evidence="21" id="KW-1185">Reference proteome</keyword>
<accession>A0AAN9TBA7</accession>
<evidence type="ECO:0000256" key="18">
    <source>
        <dbReference type="SAM" id="Phobius"/>
    </source>
</evidence>
<dbReference type="GO" id="GO:0006641">
    <property type="term" value="P:triglyceride metabolic process"/>
    <property type="evidence" value="ECO:0007669"/>
    <property type="project" value="TreeGrafter"/>
</dbReference>
<dbReference type="GO" id="GO:0016020">
    <property type="term" value="C:membrane"/>
    <property type="evidence" value="ECO:0007669"/>
    <property type="project" value="UniProtKB-SubCell"/>
</dbReference>
<reference evidence="20 21" key="1">
    <citation type="submission" date="2024-03" db="EMBL/GenBank/DDBJ databases">
        <title>Adaptation during the transition from Ophiocordyceps entomopathogen to insect associate is accompanied by gene loss and intensified selection.</title>
        <authorList>
            <person name="Ward C.M."/>
            <person name="Onetto C.A."/>
            <person name="Borneman A.R."/>
        </authorList>
    </citation>
    <scope>NUCLEOTIDE SEQUENCE [LARGE SCALE GENOMIC DNA]</scope>
    <source>
        <strain evidence="20">AWRI1</strain>
        <tissue evidence="20">Single Adult Female</tissue>
    </source>
</reference>
<dbReference type="Pfam" id="PF02782">
    <property type="entry name" value="FGGY_C"/>
    <property type="match status" value="1"/>
</dbReference>
<dbReference type="Proteomes" id="UP001367676">
    <property type="component" value="Unassembled WGS sequence"/>
</dbReference>
<feature type="transmembrane region" description="Helical" evidence="18">
    <location>
        <begin position="1057"/>
        <end position="1075"/>
    </location>
</feature>
<dbReference type="PROSITE" id="PS00933">
    <property type="entry name" value="FGGY_KINASES_1"/>
    <property type="match status" value="1"/>
</dbReference>
<dbReference type="EMBL" id="JBBCAQ010000034">
    <property type="protein sequence ID" value="KAK7580742.1"/>
    <property type="molecule type" value="Genomic_DNA"/>
</dbReference>
<keyword evidence="11 18" id="KW-1133">Transmembrane helix</keyword>
<evidence type="ECO:0000256" key="13">
    <source>
        <dbReference type="ARBA" id="ARBA00043149"/>
    </source>
</evidence>
<dbReference type="InterPro" id="IPR005828">
    <property type="entry name" value="MFS_sugar_transport-like"/>
</dbReference>
<dbReference type="PROSITE" id="PS50850">
    <property type="entry name" value="MFS"/>
    <property type="match status" value="1"/>
</dbReference>
<evidence type="ECO:0000256" key="11">
    <source>
        <dbReference type="ARBA" id="ARBA00022989"/>
    </source>
</evidence>
<evidence type="ECO:0000256" key="4">
    <source>
        <dbReference type="ARBA" id="ARBA00012099"/>
    </source>
</evidence>